<dbReference type="InterPro" id="IPR020850">
    <property type="entry name" value="GED_dom"/>
</dbReference>
<dbReference type="SUPFAM" id="SSF52540">
    <property type="entry name" value="P-loop containing nucleoside triphosphate hydrolases"/>
    <property type="match status" value="1"/>
</dbReference>
<accession>A0A5K0UAS5</accession>
<dbReference type="PANTHER" id="PTHR11566:SF169">
    <property type="entry name" value="DYNAMIN-LIKE PROTEIN C"/>
    <property type="match status" value="1"/>
</dbReference>
<gene>
    <name evidence="6" type="ORF">YASMINEVIRUS_1322</name>
</gene>
<dbReference type="Pfam" id="PF02212">
    <property type="entry name" value="GED"/>
    <property type="match status" value="1"/>
</dbReference>
<organism evidence="6 7">
    <name type="scientific">Yasminevirus sp. GU-2018</name>
    <dbReference type="NCBI Taxonomy" id="2420051"/>
    <lineage>
        <taxon>Viruses</taxon>
        <taxon>Varidnaviria</taxon>
        <taxon>Bamfordvirae</taxon>
        <taxon>Nucleocytoviricota</taxon>
        <taxon>Megaviricetes</taxon>
        <taxon>Imitervirales</taxon>
        <taxon>Mimiviridae</taxon>
        <taxon>Klosneuvirinae</taxon>
        <taxon>Yasminevirus</taxon>
        <taxon>Yasminevirus saudimassiliense</taxon>
    </lineage>
</organism>
<dbReference type="PROSITE" id="PS51718">
    <property type="entry name" value="G_DYNAMIN_2"/>
    <property type="match status" value="1"/>
</dbReference>
<sequence>MASTLTSIASTVSNVWSMVGQAKQTEMALDKLTNDQLIQIADYIRDVFKNSEFLDPPTLCVVGSQSSGKSITLNGLTGIDILPNGKSIVTRTPIHLRLIHVKESKNIVVEFFDKDDSQKLISTFTVDALTTPADQLTPIREEIVKLTEMYAGRSKNVVDTPINVRIKSPSVPNLSVIDLPGLTHIALTDQGQPENIKESIENMIIKYIKNPRTIILSIIPATVDVESDAGLGLIKKHDPDFKRTIGVLTKVDMLKDSNVENYLCGKISRNLQLGYGYYAVRNRSSDEVKVMSVKDGHALEAKFFAETEPYKSSEMRQRTGSINLGIKLSEVLLAHLRSCLPAVMEEIKNKDREIEEQLNEIGRDYPNTESAKRSTLNILLHEFQREYSGAIKDRGALYNTGARIAECFRKFSVEIDQLDPFNAQVFSDGLINNMVRDYNGIHMPDVTISTGLIEKSIQGVDIYDLRDQKEQQRDRSDGISDVRLAKKIEPLRAMHAPYTKCISDVQLILTELVDTILQRDKFSRFPKLCTRMKEIITNQIISVRCKDTNDKIDDLFSEETECIWTDDQKFRCEILPSMFSKSKDGSIDPKIIRAVLTGYFNVIRGHFNHSAHKKIHTFFVNRVVEDINMKLVDLASAKGDLNNLLEEQKEKAMKRERLVKLKEKIEMAKSMINGIY</sequence>
<dbReference type="Pfam" id="PF00350">
    <property type="entry name" value="Dynamin_N"/>
    <property type="match status" value="1"/>
</dbReference>
<dbReference type="Proteomes" id="UP000594342">
    <property type="component" value="Unassembled WGS sequence"/>
</dbReference>
<dbReference type="InterPro" id="IPR001401">
    <property type="entry name" value="Dynamin_GTPase"/>
</dbReference>
<dbReference type="PANTHER" id="PTHR11566">
    <property type="entry name" value="DYNAMIN"/>
    <property type="match status" value="1"/>
</dbReference>
<name>A0A5K0UAS5_9VIRU</name>
<evidence type="ECO:0000313" key="7">
    <source>
        <dbReference type="Proteomes" id="UP000594342"/>
    </source>
</evidence>
<dbReference type="InterPro" id="IPR045063">
    <property type="entry name" value="Dynamin_N"/>
</dbReference>
<dbReference type="InterPro" id="IPR030381">
    <property type="entry name" value="G_DYNAMIN_dom"/>
</dbReference>
<protein>
    <submittedName>
        <fullName evidence="6">Dynamin family protein</fullName>
    </submittedName>
</protein>
<evidence type="ECO:0000256" key="1">
    <source>
        <dbReference type="ARBA" id="ARBA00022741"/>
    </source>
</evidence>
<reference evidence="6 7" key="1">
    <citation type="submission" date="2018-10" db="EMBL/GenBank/DDBJ databases">
        <authorList>
            <consortium name="IHU Genomes"/>
        </authorList>
    </citation>
    <scope>NUCLEOTIDE SEQUENCE [LARGE SCALE GENOMIC DNA]</scope>
    <source>
        <strain evidence="6 7">A1</strain>
    </source>
</reference>
<dbReference type="GO" id="GO:0016020">
    <property type="term" value="C:membrane"/>
    <property type="evidence" value="ECO:0007669"/>
    <property type="project" value="TreeGrafter"/>
</dbReference>
<keyword evidence="1" id="KW-0547">Nucleotide-binding</keyword>
<dbReference type="Gene3D" id="3.40.50.300">
    <property type="entry name" value="P-loop containing nucleotide triphosphate hydrolases"/>
    <property type="match status" value="1"/>
</dbReference>
<dbReference type="GO" id="GO:0008017">
    <property type="term" value="F:microtubule binding"/>
    <property type="evidence" value="ECO:0007669"/>
    <property type="project" value="TreeGrafter"/>
</dbReference>
<dbReference type="Pfam" id="PF01031">
    <property type="entry name" value="Dynamin_M"/>
    <property type="match status" value="2"/>
</dbReference>
<dbReference type="PROSITE" id="PS51388">
    <property type="entry name" value="GED"/>
    <property type="match status" value="1"/>
</dbReference>
<feature type="domain" description="Dynamin-type G" evidence="5">
    <location>
        <begin position="53"/>
        <end position="341"/>
    </location>
</feature>
<dbReference type="GO" id="GO:0005525">
    <property type="term" value="F:GTP binding"/>
    <property type="evidence" value="ECO:0007669"/>
    <property type="project" value="InterPro"/>
</dbReference>
<feature type="coiled-coil region" evidence="3">
    <location>
        <begin position="631"/>
        <end position="671"/>
    </location>
</feature>
<dbReference type="InterPro" id="IPR003130">
    <property type="entry name" value="GED"/>
</dbReference>
<dbReference type="SMART" id="SM00053">
    <property type="entry name" value="DYNc"/>
    <property type="match status" value="1"/>
</dbReference>
<proteinExistence type="predicted"/>
<dbReference type="CDD" id="cd08771">
    <property type="entry name" value="DLP_1"/>
    <property type="match status" value="1"/>
</dbReference>
<evidence type="ECO:0000259" key="4">
    <source>
        <dbReference type="PROSITE" id="PS51388"/>
    </source>
</evidence>
<evidence type="ECO:0000259" key="5">
    <source>
        <dbReference type="PROSITE" id="PS51718"/>
    </source>
</evidence>
<evidence type="ECO:0000313" key="6">
    <source>
        <dbReference type="EMBL" id="VBB18790.1"/>
    </source>
</evidence>
<dbReference type="PRINTS" id="PR00195">
    <property type="entry name" value="DYNAMIN"/>
</dbReference>
<evidence type="ECO:0000256" key="3">
    <source>
        <dbReference type="SAM" id="Coils"/>
    </source>
</evidence>
<comment type="caution">
    <text evidence="6">The sequence shown here is derived from an EMBL/GenBank/DDBJ whole genome shotgun (WGS) entry which is preliminary data.</text>
</comment>
<keyword evidence="2" id="KW-0342">GTP-binding</keyword>
<dbReference type="InterPro" id="IPR022812">
    <property type="entry name" value="Dynamin"/>
</dbReference>
<evidence type="ECO:0000256" key="2">
    <source>
        <dbReference type="ARBA" id="ARBA00023134"/>
    </source>
</evidence>
<dbReference type="InterPro" id="IPR000375">
    <property type="entry name" value="Dynamin_stalk"/>
</dbReference>
<dbReference type="InterPro" id="IPR027417">
    <property type="entry name" value="P-loop_NTPase"/>
</dbReference>
<dbReference type="GO" id="GO:0003924">
    <property type="term" value="F:GTPase activity"/>
    <property type="evidence" value="ECO:0007669"/>
    <property type="project" value="InterPro"/>
</dbReference>
<dbReference type="EMBL" id="UPSH01000001">
    <property type="protein sequence ID" value="VBB18790.1"/>
    <property type="molecule type" value="Genomic_DNA"/>
</dbReference>
<keyword evidence="7" id="KW-1185">Reference proteome</keyword>
<dbReference type="Gene3D" id="1.20.120.1240">
    <property type="entry name" value="Dynamin, middle domain"/>
    <property type="match status" value="1"/>
</dbReference>
<feature type="domain" description="GED" evidence="4">
    <location>
        <begin position="589"/>
        <end position="676"/>
    </location>
</feature>
<keyword evidence="3" id="KW-0175">Coiled coil</keyword>